<dbReference type="Proteomes" id="UP000473014">
    <property type="component" value="Unassembled WGS sequence"/>
</dbReference>
<evidence type="ECO:0000256" key="1">
    <source>
        <dbReference type="SAM" id="MobiDB-lite"/>
    </source>
</evidence>
<gene>
    <name evidence="2" type="ORF">F0L17_14420</name>
</gene>
<evidence type="ECO:0000313" key="3">
    <source>
        <dbReference type="Proteomes" id="UP000473014"/>
    </source>
</evidence>
<protein>
    <submittedName>
        <fullName evidence="2">Uncharacterized protein</fullName>
    </submittedName>
</protein>
<proteinExistence type="predicted"/>
<name>A0A6G2BEE9_9ACTN</name>
<sequence length="1046" mass="107125">MPSGGNFTNCGCGPDAEVCDSPTQPVATVGLCLADGTPIAVTVVRDCAGATMSEGWLNLTTGVFSPGAPPAGVQACGDASAFELAGVLCDTDPATGDVLGLVLLQYAYNSDGSLASVTLLDAATGQPYTLQGELRHCPAGIEQPEQDVLELCDTAADGTVTAFLRDFRRDESGAIVGHSDYTLDGQPYTPAGTVDRCGTPCRHCQTHILCDVDPADLESVPQMTAVSTLPNGVRYAVTGHILSFGEPWWVNSTPTQMWEFSEPVRAEWSARVARAGDCYVMPEGTVAGTIAPEHSWDPDTRTLCATTSNTAATSTFSHPGAASLEFTAPEPTPYNTRRVGLMAVAPERVPFARTLCRDCDGQVVEVTDTGLDGTTPYTPSGTVSVCQPAPEDPEPCRDATTLMVCDLPQDGEPDPTVTDTPPGPYETQAGTEAVAGGAAALWSGGTLTIPADTAPPPDGSPQFLRTVAATVQAPRPGCDTGTATVTATLRAERTGPDPACLGSGYMQLLAGGTAVDSASVVESTPVGNVETLTLTAQVPAADLAAGNVALYGVWETYQIGASCPDGTNADGAQVGGWTLDQFTADVVYDQAGCETQFLRTVTVDCETGQVVSTHDTTMDGQPYTPAGEIGQCTAAGGSTPPEPCRDTSTLLLCDLPSEGEHDGAPTATDDTASLTYNPGPGHTPLPGGAPPLWAGDPFTIPSDSDGSAGSGDQVYRMVSARLTPSAAVPDCNDGTVTVTAAMDVTNDGPAAGGGYSGRLLLLSGGAQVDEDPLTSSSPVGVTQHRTVTAQVPLTEFEAGAVEIILMVETWQSQPKSWTAENFTASYEIGQPPEGCQPQFLRTIVTDCESGQIVSSTDTTLDGQPYTPTGEVGQCVPAGGGGECCPPPEPCPAQSVIEACRCDDTDGDGAADTEYVELLGVDCDGVLTSLGTYTPDLSGPYTPVAPVECGTGGGEAPSVAVVQARRVQLDPGAVWDAASVPLLQSVTATAHGGTGTITTADGDSTLFTGESVTWSVVRDGDTSLTGPLVIAADTGTVTVAFTRATTP</sequence>
<dbReference type="AlphaFoldDB" id="A0A6G2BEE9"/>
<feature type="compositionally biased region" description="Polar residues" evidence="1">
    <location>
        <begin position="375"/>
        <end position="385"/>
    </location>
</feature>
<dbReference type="RefSeq" id="WP_155071396.1">
    <property type="nucleotide sequence ID" value="NZ_WIXO01000001.1"/>
</dbReference>
<keyword evidence="3" id="KW-1185">Reference proteome</keyword>
<reference evidence="2 3" key="1">
    <citation type="submission" date="2019-11" db="EMBL/GenBank/DDBJ databases">
        <authorList>
            <person name="Yuan L."/>
        </authorList>
    </citation>
    <scope>NUCLEOTIDE SEQUENCE [LARGE SCALE GENOMIC DNA]</scope>
    <source>
        <strain evidence="2 3">TRM43335</strain>
    </source>
</reference>
<comment type="caution">
    <text evidence="2">The sequence shown here is derived from an EMBL/GenBank/DDBJ whole genome shotgun (WGS) entry which is preliminary data.</text>
</comment>
<organism evidence="2 3">
    <name type="scientific">Streptomyces taklimakanensis</name>
    <dbReference type="NCBI Taxonomy" id="2569853"/>
    <lineage>
        <taxon>Bacteria</taxon>
        <taxon>Bacillati</taxon>
        <taxon>Actinomycetota</taxon>
        <taxon>Actinomycetes</taxon>
        <taxon>Kitasatosporales</taxon>
        <taxon>Streptomycetaceae</taxon>
        <taxon>Streptomyces</taxon>
    </lineage>
</organism>
<accession>A0A6G2BEE9</accession>
<dbReference type="EMBL" id="WIXO01000001">
    <property type="protein sequence ID" value="MTE20282.1"/>
    <property type="molecule type" value="Genomic_DNA"/>
</dbReference>
<feature type="region of interest" description="Disordered" evidence="1">
    <location>
        <begin position="370"/>
        <end position="395"/>
    </location>
</feature>
<evidence type="ECO:0000313" key="2">
    <source>
        <dbReference type="EMBL" id="MTE20282.1"/>
    </source>
</evidence>
<dbReference type="OrthoDB" id="4043438at2"/>